<evidence type="ECO:0000256" key="1">
    <source>
        <dbReference type="SAM" id="MobiDB-lite"/>
    </source>
</evidence>
<proteinExistence type="predicted"/>
<gene>
    <name evidence="2" type="ORF">HMPREF9695_01230</name>
</gene>
<feature type="compositionally biased region" description="Basic and acidic residues" evidence="1">
    <location>
        <begin position="13"/>
        <end position="32"/>
    </location>
</feature>
<reference evidence="2 3" key="1">
    <citation type="submission" date="2012-04" db="EMBL/GenBank/DDBJ databases">
        <title>The Genome Sequence of Afipia broomeae ATCC 49717.</title>
        <authorList>
            <consortium name="The Broad Institute Genome Sequencing Platform"/>
            <person name="Earl A."/>
            <person name="Ward D."/>
            <person name="Feldgarden M."/>
            <person name="Gevers D."/>
            <person name="Huys G."/>
            <person name="Walker B."/>
            <person name="Young S.K."/>
            <person name="Zeng Q."/>
            <person name="Gargeya S."/>
            <person name="Fitzgerald M."/>
            <person name="Haas B."/>
            <person name="Abouelleil A."/>
            <person name="Alvarado L."/>
            <person name="Arachchi H.M."/>
            <person name="Berlin A."/>
            <person name="Chapman S.B."/>
            <person name="Goldberg J."/>
            <person name="Griggs A."/>
            <person name="Gujja S."/>
            <person name="Hansen M."/>
            <person name="Howarth C."/>
            <person name="Imamovic A."/>
            <person name="Larimer J."/>
            <person name="McCowen C."/>
            <person name="Montmayeur A."/>
            <person name="Murphy C."/>
            <person name="Neiman D."/>
            <person name="Pearson M."/>
            <person name="Priest M."/>
            <person name="Roberts A."/>
            <person name="Saif S."/>
            <person name="Shea T."/>
            <person name="Sisk P."/>
            <person name="Sykes S."/>
            <person name="Wortman J."/>
            <person name="Nusbaum C."/>
            <person name="Birren B."/>
        </authorList>
    </citation>
    <scope>NUCLEOTIDE SEQUENCE [LARGE SCALE GENOMIC DNA]</scope>
    <source>
        <strain evidence="2 3">ATCC 49717</strain>
    </source>
</reference>
<organism evidence="2 3">
    <name type="scientific">Afipia broomeae ATCC 49717</name>
    <dbReference type="NCBI Taxonomy" id="883078"/>
    <lineage>
        <taxon>Bacteria</taxon>
        <taxon>Pseudomonadati</taxon>
        <taxon>Pseudomonadota</taxon>
        <taxon>Alphaproteobacteria</taxon>
        <taxon>Hyphomicrobiales</taxon>
        <taxon>Nitrobacteraceae</taxon>
        <taxon>Afipia</taxon>
    </lineage>
</organism>
<accession>K8PUS1</accession>
<evidence type="ECO:0000313" key="2">
    <source>
        <dbReference type="EMBL" id="EKS42138.1"/>
    </source>
</evidence>
<protein>
    <submittedName>
        <fullName evidence="2">Uncharacterized protein</fullName>
    </submittedName>
</protein>
<sequence>MIGEHALRYLVAEDKRMNEGRGHVDGEGDEHSPSGCLRQPSTSRLATDSGAVHVGADTPNKDSQRG</sequence>
<evidence type="ECO:0000313" key="3">
    <source>
        <dbReference type="Proteomes" id="UP000001096"/>
    </source>
</evidence>
<comment type="caution">
    <text evidence="2">The sequence shown here is derived from an EMBL/GenBank/DDBJ whole genome shotgun (WGS) entry which is preliminary data.</text>
</comment>
<dbReference type="AlphaFoldDB" id="K8PUS1"/>
<keyword evidence="3" id="KW-1185">Reference proteome</keyword>
<dbReference type="HOGENOM" id="CLU_2821506_0_0_5"/>
<dbReference type="Proteomes" id="UP000001096">
    <property type="component" value="Unassembled WGS sequence"/>
</dbReference>
<dbReference type="EMBL" id="AGWX01000001">
    <property type="protein sequence ID" value="EKS42138.1"/>
    <property type="molecule type" value="Genomic_DNA"/>
</dbReference>
<feature type="region of interest" description="Disordered" evidence="1">
    <location>
        <begin position="13"/>
        <end position="66"/>
    </location>
</feature>
<name>K8PUS1_9BRAD</name>